<gene>
    <name evidence="3" type="ORF">G9444_1949</name>
</gene>
<comment type="similarity">
    <text evidence="1">Belongs to the enoyl-CoA hydratase/isomerase family.</text>
</comment>
<evidence type="ECO:0000313" key="3">
    <source>
        <dbReference type="EMBL" id="QIP39193.1"/>
    </source>
</evidence>
<dbReference type="InterPro" id="IPR029069">
    <property type="entry name" value="HotDog_dom_sf"/>
</dbReference>
<evidence type="ECO:0000256" key="1">
    <source>
        <dbReference type="ARBA" id="ARBA00005254"/>
    </source>
</evidence>
<dbReference type="Pfam" id="PF01575">
    <property type="entry name" value="MaoC_dehydratas"/>
    <property type="match status" value="1"/>
</dbReference>
<organism evidence="3 4">
    <name type="scientific">Rhodococcus erythropolis</name>
    <name type="common">Arthrobacter picolinophilus</name>
    <dbReference type="NCBI Taxonomy" id="1833"/>
    <lineage>
        <taxon>Bacteria</taxon>
        <taxon>Bacillati</taxon>
        <taxon>Actinomycetota</taxon>
        <taxon>Actinomycetes</taxon>
        <taxon>Mycobacteriales</taxon>
        <taxon>Nocardiaceae</taxon>
        <taxon>Rhodococcus</taxon>
        <taxon>Rhodococcus erythropolis group</taxon>
    </lineage>
</organism>
<dbReference type="InterPro" id="IPR052342">
    <property type="entry name" value="MCH/BMMD"/>
</dbReference>
<protein>
    <recommendedName>
        <fullName evidence="2">MaoC-like domain-containing protein</fullName>
    </recommendedName>
</protein>
<evidence type="ECO:0000313" key="4">
    <source>
        <dbReference type="Proteomes" id="UP000502345"/>
    </source>
</evidence>
<dbReference type="PANTHER" id="PTHR43664:SF1">
    <property type="entry name" value="BETA-METHYLMALYL-COA DEHYDRATASE"/>
    <property type="match status" value="1"/>
</dbReference>
<dbReference type="AlphaFoldDB" id="A0A6G9CQ69"/>
<dbReference type="SUPFAM" id="SSF54637">
    <property type="entry name" value="Thioesterase/thiol ester dehydrase-isomerase"/>
    <property type="match status" value="1"/>
</dbReference>
<feature type="domain" description="MaoC-like" evidence="2">
    <location>
        <begin position="56"/>
        <end position="147"/>
    </location>
</feature>
<dbReference type="Proteomes" id="UP000502345">
    <property type="component" value="Chromosome"/>
</dbReference>
<reference evidence="3 4" key="1">
    <citation type="submission" date="2020-03" db="EMBL/GenBank/DDBJ databases">
        <title>Screen low temperature-resistant strains for efficient degradation of petroleum hydrocarbons under the low temperature.</title>
        <authorList>
            <person name="Wang Y."/>
            <person name="Chen J."/>
        </authorList>
    </citation>
    <scope>NUCLEOTIDE SEQUENCE [LARGE SCALE GENOMIC DNA]</scope>
    <source>
        <strain evidence="3 4">KB1</strain>
    </source>
</reference>
<dbReference type="EMBL" id="CP050124">
    <property type="protein sequence ID" value="QIP39193.1"/>
    <property type="molecule type" value="Genomic_DNA"/>
</dbReference>
<proteinExistence type="inferred from homology"/>
<name>A0A6G9CQ69_RHOER</name>
<dbReference type="InterPro" id="IPR002539">
    <property type="entry name" value="MaoC-like_dom"/>
</dbReference>
<dbReference type="Gene3D" id="3.10.129.10">
    <property type="entry name" value="Hotdog Thioesterase"/>
    <property type="match status" value="1"/>
</dbReference>
<sequence>MPDDTGDRLEHTARVCSEYTRNTQEIFTTMNDSAALHKRAVFAEDLEIGQVIPLGSYSVTEEEIVEFATQWDPQWFHVDKEAAESGVFGGLIASGLHTLSICQKLVVASLYDQWNVIAGKTMRDVSFLRPLRPGDTLSGKVTVDNVVFDNRARGLVTITAKLVDAHGNRVLDVVTDAYLHCRSTRGQ</sequence>
<accession>A0A6G9CQ69</accession>
<dbReference type="PANTHER" id="PTHR43664">
    <property type="entry name" value="MONOAMINE OXIDASE-RELATED"/>
    <property type="match status" value="1"/>
</dbReference>
<evidence type="ECO:0000259" key="2">
    <source>
        <dbReference type="Pfam" id="PF01575"/>
    </source>
</evidence>